<feature type="site" description="Important for beta-aspartyl-AMP intermediate formation" evidence="5">
    <location>
        <position position="221"/>
    </location>
</feature>
<dbReference type="EMBL" id="PCRF01000244">
    <property type="protein sequence ID" value="PIP15791.1"/>
    <property type="molecule type" value="Genomic_DNA"/>
</dbReference>
<dbReference type="SUPFAM" id="SSF56235">
    <property type="entry name" value="N-terminal nucleophile aminohydrolases (Ntn hydrolases)"/>
    <property type="match status" value="1"/>
</dbReference>
<evidence type="ECO:0000256" key="3">
    <source>
        <dbReference type="ARBA" id="ARBA00012737"/>
    </source>
</evidence>
<dbReference type="InterPro" id="IPR014729">
    <property type="entry name" value="Rossmann-like_a/b/a_fold"/>
</dbReference>
<dbReference type="Pfam" id="PF00733">
    <property type="entry name" value="Asn_synthase"/>
    <property type="match status" value="1"/>
</dbReference>
<dbReference type="GO" id="GO:0004066">
    <property type="term" value="F:asparagine synthase (glutamine-hydrolyzing) activity"/>
    <property type="evidence" value="ECO:0007669"/>
    <property type="project" value="UniProtKB-EC"/>
</dbReference>
<dbReference type="PIRSF" id="PIRSF001589">
    <property type="entry name" value="Asn_synthetase_glu-h"/>
    <property type="match status" value="1"/>
</dbReference>
<reference evidence="7 8" key="1">
    <citation type="submission" date="2017-09" db="EMBL/GenBank/DDBJ databases">
        <title>Depth-based differentiation of microbial function through sediment-hosted aquifers and enrichment of novel symbionts in the deep terrestrial subsurface.</title>
        <authorList>
            <person name="Probst A.J."/>
            <person name="Ladd B."/>
            <person name="Jarett J.K."/>
            <person name="Geller-Mcgrath D.E."/>
            <person name="Sieber C.M."/>
            <person name="Emerson J.B."/>
            <person name="Anantharaman K."/>
            <person name="Thomas B.C."/>
            <person name="Malmstrom R."/>
            <person name="Stieglmeier M."/>
            <person name="Klingl A."/>
            <person name="Woyke T."/>
            <person name="Ryan C.M."/>
            <person name="Banfield J.F."/>
        </authorList>
    </citation>
    <scope>NUCLEOTIDE SEQUENCE [LARGE SCALE GENOMIC DNA]</scope>
    <source>
        <strain evidence="7">CG23_combo_of_CG06-09_8_20_14_all_48_7</strain>
    </source>
</reference>
<protein>
    <recommendedName>
        <fullName evidence="3">asparagine synthase (glutamine-hydrolyzing)</fullName>
        <ecNumber evidence="3">6.3.5.4</ecNumber>
    </recommendedName>
</protein>
<evidence type="ECO:0000256" key="1">
    <source>
        <dbReference type="ARBA" id="ARBA00005187"/>
    </source>
</evidence>
<comment type="pathway">
    <text evidence="1">Amino-acid biosynthesis; L-asparagine biosynthesis; L-asparagine from L-aspartate (L-Gln route): step 1/1.</text>
</comment>
<evidence type="ECO:0000313" key="8">
    <source>
        <dbReference type="Proteomes" id="UP000230392"/>
    </source>
</evidence>
<evidence type="ECO:0000259" key="6">
    <source>
        <dbReference type="Pfam" id="PF00733"/>
    </source>
</evidence>
<name>A0A2G9YB73_9BACT</name>
<dbReference type="Gene3D" id="3.60.20.10">
    <property type="entry name" value="Glutamine Phosphoribosylpyrophosphate, subunit 1, domain 1"/>
    <property type="match status" value="1"/>
</dbReference>
<comment type="catalytic activity">
    <reaction evidence="4">
        <text>L-aspartate + L-glutamine + ATP + H2O = L-asparagine + L-glutamate + AMP + diphosphate + H(+)</text>
        <dbReference type="Rhea" id="RHEA:12228"/>
        <dbReference type="ChEBI" id="CHEBI:15377"/>
        <dbReference type="ChEBI" id="CHEBI:15378"/>
        <dbReference type="ChEBI" id="CHEBI:29985"/>
        <dbReference type="ChEBI" id="CHEBI:29991"/>
        <dbReference type="ChEBI" id="CHEBI:30616"/>
        <dbReference type="ChEBI" id="CHEBI:33019"/>
        <dbReference type="ChEBI" id="CHEBI:58048"/>
        <dbReference type="ChEBI" id="CHEBI:58359"/>
        <dbReference type="ChEBI" id="CHEBI:456215"/>
        <dbReference type="EC" id="6.3.5.4"/>
    </reaction>
</comment>
<evidence type="ECO:0000256" key="2">
    <source>
        <dbReference type="ARBA" id="ARBA00005752"/>
    </source>
</evidence>
<dbReference type="Proteomes" id="UP000230392">
    <property type="component" value="Unassembled WGS sequence"/>
</dbReference>
<dbReference type="InterPro" id="IPR001962">
    <property type="entry name" value="Asn_synthase"/>
</dbReference>
<dbReference type="AlphaFoldDB" id="A0A2G9YB73"/>
<organism evidence="7 8">
    <name type="scientific">bacterium (Candidatus Ratteibacteria) CG23_combo_of_CG06-09_8_20_14_all_48_7</name>
    <dbReference type="NCBI Taxonomy" id="2014292"/>
    <lineage>
        <taxon>Bacteria</taxon>
        <taxon>Candidatus Ratteibacteria</taxon>
    </lineage>
</organism>
<dbReference type="PANTHER" id="PTHR43284">
    <property type="entry name" value="ASPARAGINE SYNTHETASE (GLUTAMINE-HYDROLYZING)"/>
    <property type="match status" value="1"/>
</dbReference>
<dbReference type="EC" id="6.3.5.4" evidence="3"/>
<evidence type="ECO:0000256" key="5">
    <source>
        <dbReference type="PIRSR" id="PIRSR001589-3"/>
    </source>
</evidence>
<evidence type="ECO:0000313" key="7">
    <source>
        <dbReference type="EMBL" id="PIP15791.1"/>
    </source>
</evidence>
<dbReference type="GO" id="GO:0005829">
    <property type="term" value="C:cytosol"/>
    <property type="evidence" value="ECO:0007669"/>
    <property type="project" value="TreeGrafter"/>
</dbReference>
<dbReference type="PANTHER" id="PTHR43284:SF1">
    <property type="entry name" value="ASPARAGINE SYNTHETASE"/>
    <property type="match status" value="1"/>
</dbReference>
<sequence length="478" mass="54948">MGKKPLVYAETPFAFTFASEIRTLLLAPDVTKEIDPESLNTFLTLQYIPSPQSIFTGIKKIPAGHYLIYQNNEIKIERYWDPGFNHKLKITEEEAQRLLSETLKEAVRLRMISDVPLGAFLSGGIDSSTVVALMSRLSEKPVKTFSIGFTEKAYDELNYARRVAKTFHTDHAEFVVKPDVISILPRIVEHYGEPFGDSSAIPTFYLCGETKKYVTVALSGDGGDENFAGYPRYRQALLLEKILNISPRLLKTIPNAPLSSRYGGLRKIEWALKDAPSLTPARRYSRWLTVFPESEGESLYQPSFRQGLLSNPLRQIEEYWKETENLLEKMLLVDFKTYLPDCLQVKMDIASMAQGLEIRSPFLDHKLVELIASLPASYKIRYTQSKYLLKKVLKGILPEEVLRRKKKGLALPLSVWFRKDLQGYLTSFILGEKALKRGYFNPEYIRRIFEEHLSGRVDHANRLYLLLVLEMWHQMYID</sequence>
<dbReference type="GO" id="GO:0006529">
    <property type="term" value="P:asparagine biosynthetic process"/>
    <property type="evidence" value="ECO:0007669"/>
    <property type="project" value="InterPro"/>
</dbReference>
<dbReference type="NCBIfam" id="TIGR01536">
    <property type="entry name" value="asn_synth_AEB"/>
    <property type="match status" value="1"/>
</dbReference>
<dbReference type="SUPFAM" id="SSF52402">
    <property type="entry name" value="Adenine nucleotide alpha hydrolases-like"/>
    <property type="match status" value="1"/>
</dbReference>
<dbReference type="CDD" id="cd01991">
    <property type="entry name" value="Asn_synthase_B_C"/>
    <property type="match status" value="1"/>
</dbReference>
<evidence type="ECO:0000256" key="4">
    <source>
        <dbReference type="ARBA" id="ARBA00048741"/>
    </source>
</evidence>
<feature type="domain" description="Asparagine synthetase" evidence="6">
    <location>
        <begin position="99"/>
        <end position="474"/>
    </location>
</feature>
<dbReference type="InterPro" id="IPR006426">
    <property type="entry name" value="Asn_synth_AEB"/>
</dbReference>
<proteinExistence type="inferred from homology"/>
<dbReference type="InterPro" id="IPR051786">
    <property type="entry name" value="ASN_synthetase/amidase"/>
</dbReference>
<accession>A0A2G9YB73</accession>
<comment type="similarity">
    <text evidence="2">Belongs to the asparagine synthetase family.</text>
</comment>
<dbReference type="Gene3D" id="3.40.50.620">
    <property type="entry name" value="HUPs"/>
    <property type="match status" value="1"/>
</dbReference>
<dbReference type="InterPro" id="IPR029055">
    <property type="entry name" value="Ntn_hydrolases_N"/>
</dbReference>
<comment type="caution">
    <text evidence="7">The sequence shown here is derived from an EMBL/GenBank/DDBJ whole genome shotgun (WGS) entry which is preliminary data.</text>
</comment>
<gene>
    <name evidence="7" type="primary">asnB</name>
    <name evidence="7" type="ORF">COX46_04985</name>
</gene>